<gene>
    <name evidence="1" type="ORF">E3U55_09040</name>
</gene>
<keyword evidence="2" id="KW-1185">Reference proteome</keyword>
<dbReference type="RefSeq" id="WP_134340110.1">
    <property type="nucleotide sequence ID" value="NZ_SOPW01000008.1"/>
</dbReference>
<name>A0A4Y8IKF0_9BACI</name>
<accession>A0A4Y8IKF0</accession>
<organism evidence="1 2">
    <name type="scientific">Filobacillus milosensis</name>
    <dbReference type="NCBI Taxonomy" id="94137"/>
    <lineage>
        <taxon>Bacteria</taxon>
        <taxon>Bacillati</taxon>
        <taxon>Bacillota</taxon>
        <taxon>Bacilli</taxon>
        <taxon>Bacillales</taxon>
        <taxon>Bacillaceae</taxon>
        <taxon>Filobacillus</taxon>
    </lineage>
</organism>
<reference evidence="1 2" key="1">
    <citation type="submission" date="2019-03" db="EMBL/GenBank/DDBJ databases">
        <authorList>
            <person name="He R.-H."/>
        </authorList>
    </citation>
    <scope>NUCLEOTIDE SEQUENCE [LARGE SCALE GENOMIC DNA]</scope>
    <source>
        <strain evidence="2">SH 714</strain>
    </source>
</reference>
<protein>
    <submittedName>
        <fullName evidence="1">Uncharacterized protein</fullName>
    </submittedName>
</protein>
<evidence type="ECO:0000313" key="1">
    <source>
        <dbReference type="EMBL" id="TFB21446.1"/>
    </source>
</evidence>
<sequence>MSDINQIVEKLKQLFITVRYKYIKLNEDGSYHTFNIYNNDKHVSLNDGFLKSHILQQSTYGIFCRKTHTKFITFDVDVPFIPEAKKVVLALYESLNTLGIPTDKIFTSWSGTKGYHVDVYFSEEIPYNSMKVLFNAAVSITYNLLDGKINGKIELRPTPTQGLKLPLGINHKNRDKSSNVCWYVDVQNNFTTIQSFDYFLSIEPMNAEYLKDLISDLHEDDEEVPNIKVDSKEIENTALGNLDLSEDTLDSLEDLYKNGLKRPGTRNAVTCKLAVYFNTLKESKSECEQKLQQWMERQDRAFFKTPLEECFKEIARIVNLVFKKNVVFSKGLTKIIVSRSEMLTLYQYPKKFHKTLFALLIHSKRFADRNYEFFMTYEQIALGAQCSVKTAINHIKILEQENIIRVTRSPKYLRGNKPESHPNFYALDLNWLNADKEVSIGVRADNVKSYHDIKIKLILEIFPNNEWWNISKILNTAIVKQHKNNN</sequence>
<dbReference type="OrthoDB" id="2453150at2"/>
<dbReference type="AlphaFoldDB" id="A0A4Y8IKF0"/>
<dbReference type="Proteomes" id="UP000297975">
    <property type="component" value="Unassembled WGS sequence"/>
</dbReference>
<dbReference type="EMBL" id="SOPW01000008">
    <property type="protein sequence ID" value="TFB21446.1"/>
    <property type="molecule type" value="Genomic_DNA"/>
</dbReference>
<comment type="caution">
    <text evidence="1">The sequence shown here is derived from an EMBL/GenBank/DDBJ whole genome shotgun (WGS) entry which is preliminary data.</text>
</comment>
<proteinExistence type="predicted"/>
<evidence type="ECO:0000313" key="2">
    <source>
        <dbReference type="Proteomes" id="UP000297975"/>
    </source>
</evidence>